<accession>A0A1B1N5H8</accession>
<dbReference type="STRING" id="1462996.AWM70_20715"/>
<name>A0A1B1N5H8_9BACL</name>
<dbReference type="Gene3D" id="3.40.630.30">
    <property type="match status" value="1"/>
</dbReference>
<dbReference type="PROSITE" id="PS51729">
    <property type="entry name" value="GNAT_YJDJ"/>
    <property type="match status" value="1"/>
</dbReference>
<gene>
    <name evidence="3" type="ORF">AWM70_20715</name>
</gene>
<evidence type="ECO:0000313" key="3">
    <source>
        <dbReference type="EMBL" id="ANS76701.1"/>
    </source>
</evidence>
<protein>
    <submittedName>
        <fullName evidence="3">Uncharacterized protein</fullName>
    </submittedName>
</protein>
<dbReference type="PROSITE" id="PS51186">
    <property type="entry name" value="GNAT"/>
    <property type="match status" value="1"/>
</dbReference>
<dbReference type="SUPFAM" id="SSF55729">
    <property type="entry name" value="Acyl-CoA N-acyltransferases (Nat)"/>
    <property type="match status" value="1"/>
</dbReference>
<feature type="domain" description="N-acetyltransferase" evidence="2">
    <location>
        <begin position="3"/>
        <end position="89"/>
    </location>
</feature>
<dbReference type="InterPro" id="IPR000182">
    <property type="entry name" value="GNAT_dom"/>
</dbReference>
<proteinExistence type="predicted"/>
<dbReference type="GO" id="GO:0016747">
    <property type="term" value="F:acyltransferase activity, transferring groups other than amino-acyl groups"/>
    <property type="evidence" value="ECO:0007669"/>
    <property type="project" value="InterPro"/>
</dbReference>
<dbReference type="AlphaFoldDB" id="A0A1B1N5H8"/>
<dbReference type="InterPro" id="IPR016181">
    <property type="entry name" value="Acyl_CoA_acyltransferase"/>
</dbReference>
<dbReference type="OrthoDB" id="9793389at2"/>
<feature type="domain" description="N-acetyltransferase" evidence="1">
    <location>
        <begin position="1"/>
        <end position="90"/>
    </location>
</feature>
<dbReference type="KEGG" id="pyg:AWM70_20715"/>
<evidence type="ECO:0000259" key="1">
    <source>
        <dbReference type="PROSITE" id="PS51186"/>
    </source>
</evidence>
<reference evidence="3 4" key="1">
    <citation type="submission" date="2016-01" db="EMBL/GenBank/DDBJ databases">
        <title>Complete Genome Sequence of Paenibacillus yonginensis DCY84, a novel Plant Growth-Promoting Bacteria with Elicitation of Induced Systemic Resistance.</title>
        <authorList>
            <person name="Kim Y.J."/>
            <person name="Yang D.C."/>
            <person name="Sukweenadhi J."/>
        </authorList>
    </citation>
    <scope>NUCLEOTIDE SEQUENCE [LARGE SCALE GENOMIC DNA]</scope>
    <source>
        <strain evidence="3 4">DCY84</strain>
    </source>
</reference>
<dbReference type="Pfam" id="PF14542">
    <property type="entry name" value="Acetyltransf_CG"/>
    <property type="match status" value="1"/>
</dbReference>
<dbReference type="InterPro" id="IPR031165">
    <property type="entry name" value="GNAT_YJDJ"/>
</dbReference>
<dbReference type="RefSeq" id="WP_068699613.1">
    <property type="nucleotide sequence ID" value="NZ_CP014167.1"/>
</dbReference>
<dbReference type="Proteomes" id="UP000092573">
    <property type="component" value="Chromosome"/>
</dbReference>
<evidence type="ECO:0000313" key="4">
    <source>
        <dbReference type="Proteomes" id="UP000092573"/>
    </source>
</evidence>
<dbReference type="InterPro" id="IPR045057">
    <property type="entry name" value="Gcn5-rel_NAT"/>
</dbReference>
<dbReference type="EMBL" id="CP014167">
    <property type="protein sequence ID" value="ANS76701.1"/>
    <property type="molecule type" value="Genomic_DNA"/>
</dbReference>
<dbReference type="CDD" id="cd04301">
    <property type="entry name" value="NAT_SF"/>
    <property type="match status" value="1"/>
</dbReference>
<evidence type="ECO:0000259" key="2">
    <source>
        <dbReference type="PROSITE" id="PS51729"/>
    </source>
</evidence>
<keyword evidence="4" id="KW-1185">Reference proteome</keyword>
<dbReference type="PANTHER" id="PTHR31435:SF10">
    <property type="entry name" value="BSR4717 PROTEIN"/>
    <property type="match status" value="1"/>
</dbReference>
<organism evidence="3 4">
    <name type="scientific">Paenibacillus yonginensis</name>
    <dbReference type="NCBI Taxonomy" id="1462996"/>
    <lineage>
        <taxon>Bacteria</taxon>
        <taxon>Bacillati</taxon>
        <taxon>Bacillota</taxon>
        <taxon>Bacilli</taxon>
        <taxon>Bacillales</taxon>
        <taxon>Paenibacillaceae</taxon>
        <taxon>Paenibacillus</taxon>
    </lineage>
</organism>
<dbReference type="PANTHER" id="PTHR31435">
    <property type="entry name" value="PROTEIN NATD1"/>
    <property type="match status" value="1"/>
</dbReference>
<sequence length="90" mass="10655">MQEMVNTGYGFELQEDGRMVAEITYRQEGDVLIADHTFVSEELRGQKVAEKMLDELVGYARQQGYQIVPECSYVQTMFRRHEKYADVWRR</sequence>